<evidence type="ECO:0000313" key="2">
    <source>
        <dbReference type="Proteomes" id="UP000006431"/>
    </source>
</evidence>
<reference evidence="1 2" key="1">
    <citation type="journal article" date="2012" name="Proc. Natl. Acad. Sci. U.S.A.">
        <title>Genome and physiology of a model Epsilonproteobacterium responsible for sulfide detoxification in marine oxygen depletion zones.</title>
        <authorList>
            <person name="Grote J."/>
            <person name="Schott T."/>
            <person name="Bruckner C.G."/>
            <person name="Glockner F.O."/>
            <person name="Jost G."/>
            <person name="Teeling H."/>
            <person name="Labrenz M."/>
            <person name="Jurgens K."/>
        </authorList>
    </citation>
    <scope>NUCLEOTIDE SEQUENCE [LARGE SCALE GENOMIC DNA]</scope>
    <source>
        <strain evidence="1 2">GD1</strain>
    </source>
</reference>
<gene>
    <name evidence="1" type="ORF">SMGD1_1313</name>
</gene>
<keyword evidence="2" id="KW-1185">Reference proteome</keyword>
<dbReference type="EMBL" id="AFRZ01000001">
    <property type="protein sequence ID" value="EHP29837.1"/>
    <property type="molecule type" value="Genomic_DNA"/>
</dbReference>
<name>B6BH48_SULGG</name>
<protein>
    <recommendedName>
        <fullName evidence="3">Protein containing DUF481</fullName>
    </recommendedName>
</protein>
<evidence type="ECO:0000313" key="1">
    <source>
        <dbReference type="EMBL" id="EHP29837.1"/>
    </source>
</evidence>
<comment type="caution">
    <text evidence="1">The sequence shown here is derived from an EMBL/GenBank/DDBJ whole genome shotgun (WGS) entry which is preliminary data.</text>
</comment>
<sequence length="251" mass="28839">MKKILLIGIITTQYLFALISIAPVELGEKPGISGKFEAGLETKRGNTDKDNYKASFRLTYDNNSSYAMWGEFSGEYGESNYVKDTNKAFSHVRYIHSLTNDEDLRYELFGQLESDEFRRINSRILGGCGLRYRIFNSPKNGKGFFGLGGLYEDIKYTDPQIDPSEDNARLNSYLAYSVSVIDISTFSYVLYYQPKMDDYSDYVFSNQLELKLNIIKKLFLKFNVSWSEDSNPPVGVKKDDFTQTTTFLFNF</sequence>
<dbReference type="STRING" id="929558.SMGD1_1313"/>
<dbReference type="AlphaFoldDB" id="B6BH48"/>
<dbReference type="RefSeq" id="WP_008336579.1">
    <property type="nucleotide sequence ID" value="NZ_AFRZ01000001.1"/>
</dbReference>
<organism evidence="1 2">
    <name type="scientific">Sulfurimonas gotlandica (strain DSM 19862 / JCM 16533 / GD1)</name>
    <dbReference type="NCBI Taxonomy" id="929558"/>
    <lineage>
        <taxon>Bacteria</taxon>
        <taxon>Pseudomonadati</taxon>
        <taxon>Campylobacterota</taxon>
        <taxon>Epsilonproteobacteria</taxon>
        <taxon>Campylobacterales</taxon>
        <taxon>Sulfurimonadaceae</taxon>
        <taxon>Sulfurimonas</taxon>
    </lineage>
</organism>
<accession>B6BH48</accession>
<dbReference type="Proteomes" id="UP000006431">
    <property type="component" value="Unassembled WGS sequence"/>
</dbReference>
<evidence type="ECO:0008006" key="3">
    <source>
        <dbReference type="Google" id="ProtNLM"/>
    </source>
</evidence>
<dbReference type="PATRIC" id="fig|929558.5.peg.1304"/>
<dbReference type="HOGENOM" id="CLU_093818_1_0_7"/>
<dbReference type="InterPro" id="IPR007433">
    <property type="entry name" value="DUF481"/>
</dbReference>
<dbReference type="Pfam" id="PF04338">
    <property type="entry name" value="DUF481"/>
    <property type="match status" value="1"/>
</dbReference>
<dbReference type="eggNOG" id="COG3137">
    <property type="taxonomic scope" value="Bacteria"/>
</dbReference>
<dbReference type="OrthoDB" id="5333575at2"/>
<proteinExistence type="predicted"/>
<accession>H1FRV1</accession>